<accession>A0A9N9C2G0</accession>
<comment type="caution">
    <text evidence="2">The sequence shown here is derived from an EMBL/GenBank/DDBJ whole genome shotgun (WGS) entry which is preliminary data.</text>
</comment>
<proteinExistence type="predicted"/>
<evidence type="ECO:0000256" key="1">
    <source>
        <dbReference type="SAM" id="MobiDB-lite"/>
    </source>
</evidence>
<feature type="non-terminal residue" evidence="2">
    <location>
        <position position="80"/>
    </location>
</feature>
<protein>
    <submittedName>
        <fullName evidence="2">21201_t:CDS:1</fullName>
    </submittedName>
</protein>
<evidence type="ECO:0000313" key="3">
    <source>
        <dbReference type="Proteomes" id="UP000789759"/>
    </source>
</evidence>
<organism evidence="2 3">
    <name type="scientific">Cetraspora pellucida</name>
    <dbReference type="NCBI Taxonomy" id="1433469"/>
    <lineage>
        <taxon>Eukaryota</taxon>
        <taxon>Fungi</taxon>
        <taxon>Fungi incertae sedis</taxon>
        <taxon>Mucoromycota</taxon>
        <taxon>Glomeromycotina</taxon>
        <taxon>Glomeromycetes</taxon>
        <taxon>Diversisporales</taxon>
        <taxon>Gigasporaceae</taxon>
        <taxon>Cetraspora</taxon>
    </lineage>
</organism>
<gene>
    <name evidence="2" type="ORF">CPELLU_LOCUS6416</name>
</gene>
<name>A0A9N9C2G0_9GLOM</name>
<dbReference type="AlphaFoldDB" id="A0A9N9C2G0"/>
<keyword evidence="3" id="KW-1185">Reference proteome</keyword>
<evidence type="ECO:0000313" key="2">
    <source>
        <dbReference type="EMBL" id="CAG8588385.1"/>
    </source>
</evidence>
<dbReference type="OrthoDB" id="2426062at2759"/>
<reference evidence="2" key="1">
    <citation type="submission" date="2021-06" db="EMBL/GenBank/DDBJ databases">
        <authorList>
            <person name="Kallberg Y."/>
            <person name="Tangrot J."/>
            <person name="Rosling A."/>
        </authorList>
    </citation>
    <scope>NUCLEOTIDE SEQUENCE</scope>
    <source>
        <strain evidence="2">FL966</strain>
    </source>
</reference>
<sequence>MILLLNKKNDNIELSVADLNSSVLPQVNKYLELNNLYISIVKELSNTKIVKLVIAEQQYKEHDSDDSVEEPLTIPASKEL</sequence>
<dbReference type="Proteomes" id="UP000789759">
    <property type="component" value="Unassembled WGS sequence"/>
</dbReference>
<feature type="region of interest" description="Disordered" evidence="1">
    <location>
        <begin position="59"/>
        <end position="80"/>
    </location>
</feature>
<dbReference type="EMBL" id="CAJVQA010003976">
    <property type="protein sequence ID" value="CAG8588385.1"/>
    <property type="molecule type" value="Genomic_DNA"/>
</dbReference>